<dbReference type="AlphaFoldDB" id="A0A822ZDZ0"/>
<evidence type="ECO:0000313" key="1">
    <source>
        <dbReference type="EMBL" id="DAD43107.1"/>
    </source>
</evidence>
<sequence length="53" mass="6089">MATAMSKKRKLVLMRELAKDGYSGIEVRVTPMHTEIKGRRIKELTSVVLFGRR</sequence>
<comment type="caution">
    <text evidence="1">The sequence shown here is derived from an EMBL/GenBank/DDBJ whole genome shotgun (WGS) entry which is preliminary data.</text>
</comment>
<evidence type="ECO:0000313" key="2">
    <source>
        <dbReference type="Proteomes" id="UP000607653"/>
    </source>
</evidence>
<dbReference type="Proteomes" id="UP000607653">
    <property type="component" value="Unassembled WGS sequence"/>
</dbReference>
<proteinExistence type="predicted"/>
<dbReference type="Gene3D" id="3.30.300.20">
    <property type="match status" value="1"/>
</dbReference>
<protein>
    <submittedName>
        <fullName evidence="1">Uncharacterized protein</fullName>
    </submittedName>
</protein>
<dbReference type="InterPro" id="IPR015946">
    <property type="entry name" value="KH_dom-like_a/b"/>
</dbReference>
<keyword evidence="2" id="KW-1185">Reference proteome</keyword>
<gene>
    <name evidence="1" type="ORF">HUJ06_001337</name>
</gene>
<reference evidence="1 2" key="1">
    <citation type="journal article" date="2020" name="Mol. Biol. Evol.">
        <title>Distinct Expression and Methylation Patterns for Genes with Different Fates following a Single Whole-Genome Duplication in Flowering Plants.</title>
        <authorList>
            <person name="Shi T."/>
            <person name="Rahmani R.S."/>
            <person name="Gugger P.F."/>
            <person name="Wang M."/>
            <person name="Li H."/>
            <person name="Zhang Y."/>
            <person name="Li Z."/>
            <person name="Wang Q."/>
            <person name="Van de Peer Y."/>
            <person name="Marchal K."/>
            <person name="Chen J."/>
        </authorList>
    </citation>
    <scope>NUCLEOTIDE SEQUENCE [LARGE SCALE GENOMIC DNA]</scope>
    <source>
        <tissue evidence="1">Leaf</tissue>
    </source>
</reference>
<dbReference type="EMBL" id="DUZY01000006">
    <property type="protein sequence ID" value="DAD43107.1"/>
    <property type="molecule type" value="Genomic_DNA"/>
</dbReference>
<name>A0A822ZDZ0_NELNU</name>
<organism evidence="1 2">
    <name type="scientific">Nelumbo nucifera</name>
    <name type="common">Sacred lotus</name>
    <dbReference type="NCBI Taxonomy" id="4432"/>
    <lineage>
        <taxon>Eukaryota</taxon>
        <taxon>Viridiplantae</taxon>
        <taxon>Streptophyta</taxon>
        <taxon>Embryophyta</taxon>
        <taxon>Tracheophyta</taxon>
        <taxon>Spermatophyta</taxon>
        <taxon>Magnoliopsida</taxon>
        <taxon>Proteales</taxon>
        <taxon>Nelumbonaceae</taxon>
        <taxon>Nelumbo</taxon>
    </lineage>
</organism>
<accession>A0A822ZDZ0</accession>